<accession>A0A9D4UTD2</accession>
<dbReference type="PANTHER" id="PTHR48191:SF2">
    <property type="entry name" value="PROTEIN HHL1, CHLOROPLASTIC"/>
    <property type="match status" value="1"/>
</dbReference>
<evidence type="ECO:0000313" key="1">
    <source>
        <dbReference type="EMBL" id="KAI5073023.1"/>
    </source>
</evidence>
<protein>
    <submittedName>
        <fullName evidence="1">Uncharacterized protein</fullName>
    </submittedName>
</protein>
<keyword evidence="2" id="KW-1185">Reference proteome</keyword>
<dbReference type="AlphaFoldDB" id="A0A9D4UTD2"/>
<dbReference type="Pfam" id="PF20133">
    <property type="entry name" value="HHL1-like"/>
    <property type="match status" value="1"/>
</dbReference>
<dbReference type="InterPro" id="IPR045388">
    <property type="entry name" value="HHL1-like"/>
</dbReference>
<comment type="caution">
    <text evidence="1">The sequence shown here is derived from an EMBL/GenBank/DDBJ whole genome shotgun (WGS) entry which is preliminary data.</text>
</comment>
<proteinExistence type="predicted"/>
<dbReference type="EMBL" id="JABFUD020000011">
    <property type="protein sequence ID" value="KAI5073023.1"/>
    <property type="molecule type" value="Genomic_DNA"/>
</dbReference>
<sequence>MDAVVARSHYHHCGSSSRGKECGDGSVELKSSILAPRLFSPSFTTPDSRKSSLSLVVRAGKGKRRFGAGIPQPQRIPSLPKIEDDGNPKFVIFVRDKQVPLWFPLNIVSGGSMAKMVVGAMGNNWGRSMAEGTLTRDLGKALYKDERAIRMTALKAHSMLKNAKELEFGFKIVNMDDQKSAFMPSNVIKIPPKEELKTPLDKVKDFFGDNLGGVKDAFNGLKLGDQDSESASNDSK</sequence>
<name>A0A9D4UTD2_ADICA</name>
<reference evidence="1" key="1">
    <citation type="submission" date="2021-01" db="EMBL/GenBank/DDBJ databases">
        <title>Adiantum capillus-veneris genome.</title>
        <authorList>
            <person name="Fang Y."/>
            <person name="Liao Q."/>
        </authorList>
    </citation>
    <scope>NUCLEOTIDE SEQUENCE</scope>
    <source>
        <strain evidence="1">H3</strain>
        <tissue evidence="1">Leaf</tissue>
    </source>
</reference>
<gene>
    <name evidence="1" type="ORF">GOP47_0011036</name>
</gene>
<organism evidence="1 2">
    <name type="scientific">Adiantum capillus-veneris</name>
    <name type="common">Maidenhair fern</name>
    <dbReference type="NCBI Taxonomy" id="13818"/>
    <lineage>
        <taxon>Eukaryota</taxon>
        <taxon>Viridiplantae</taxon>
        <taxon>Streptophyta</taxon>
        <taxon>Embryophyta</taxon>
        <taxon>Tracheophyta</taxon>
        <taxon>Polypodiopsida</taxon>
        <taxon>Polypodiidae</taxon>
        <taxon>Polypodiales</taxon>
        <taxon>Pteridineae</taxon>
        <taxon>Pteridaceae</taxon>
        <taxon>Vittarioideae</taxon>
        <taxon>Adiantum</taxon>
    </lineage>
</organism>
<dbReference type="PANTHER" id="PTHR48191">
    <property type="entry name" value="PROTEIN HHL1 CHLOROPLASTIC"/>
    <property type="match status" value="1"/>
</dbReference>
<dbReference type="Proteomes" id="UP000886520">
    <property type="component" value="Chromosome 11"/>
</dbReference>
<evidence type="ECO:0000313" key="2">
    <source>
        <dbReference type="Proteomes" id="UP000886520"/>
    </source>
</evidence>
<dbReference type="OrthoDB" id="566705at2759"/>